<evidence type="ECO:0000313" key="1">
    <source>
        <dbReference type="EnsemblMetazoa" id="PPAI007492-PA"/>
    </source>
</evidence>
<sequence length="78" mass="8449">MCITGASAWVIIQLYVDPIVRVLTAGFAVIIGYICVKLLGENTLTAYQRAKVSSINIVPSESDVTEKLNTICQDVTCN</sequence>
<dbReference type="EMBL" id="AJVK01033948">
    <property type="status" value="NOT_ANNOTATED_CDS"/>
    <property type="molecule type" value="Genomic_DNA"/>
</dbReference>
<proteinExistence type="predicted"/>
<dbReference type="PANTHER" id="PTHR20893:SF2">
    <property type="entry name" value="LD08641P"/>
    <property type="match status" value="1"/>
</dbReference>
<dbReference type="Proteomes" id="UP000092462">
    <property type="component" value="Unassembled WGS sequence"/>
</dbReference>
<name>A0A1B0DH58_PHLPP</name>
<dbReference type="AlphaFoldDB" id="A0A1B0DH58"/>
<protein>
    <submittedName>
        <fullName evidence="1">Uncharacterized protein</fullName>
    </submittedName>
</protein>
<accession>A0A1B0DH58</accession>
<dbReference type="VEuPathDB" id="VectorBase:PPAPM1_005241"/>
<organism evidence="1 2">
    <name type="scientific">Phlebotomus papatasi</name>
    <name type="common">Sandfly</name>
    <dbReference type="NCBI Taxonomy" id="29031"/>
    <lineage>
        <taxon>Eukaryota</taxon>
        <taxon>Metazoa</taxon>
        <taxon>Ecdysozoa</taxon>
        <taxon>Arthropoda</taxon>
        <taxon>Hexapoda</taxon>
        <taxon>Insecta</taxon>
        <taxon>Pterygota</taxon>
        <taxon>Neoptera</taxon>
        <taxon>Endopterygota</taxon>
        <taxon>Diptera</taxon>
        <taxon>Nematocera</taxon>
        <taxon>Psychodoidea</taxon>
        <taxon>Psychodidae</taxon>
        <taxon>Phlebotomus</taxon>
        <taxon>Phlebotomus</taxon>
    </lineage>
</organism>
<dbReference type="VEuPathDB" id="VectorBase:PPAI007492"/>
<reference evidence="1" key="1">
    <citation type="submission" date="2022-08" db="UniProtKB">
        <authorList>
            <consortium name="EnsemblMetazoa"/>
        </authorList>
    </citation>
    <scope>IDENTIFICATION</scope>
    <source>
        <strain evidence="1">Israel</strain>
    </source>
</reference>
<evidence type="ECO:0000313" key="2">
    <source>
        <dbReference type="Proteomes" id="UP000092462"/>
    </source>
</evidence>
<keyword evidence="2" id="KW-1185">Reference proteome</keyword>
<dbReference type="PANTHER" id="PTHR20893">
    <property type="entry name" value="LD08641P"/>
    <property type="match status" value="1"/>
</dbReference>
<dbReference type="EnsemblMetazoa" id="PPAI007492-RA">
    <property type="protein sequence ID" value="PPAI007492-PA"/>
    <property type="gene ID" value="PPAI007492"/>
</dbReference>